<dbReference type="EMBL" id="UINC01058425">
    <property type="protein sequence ID" value="SVB80672.1"/>
    <property type="molecule type" value="Genomic_DNA"/>
</dbReference>
<accession>A0A382H0J2</accession>
<protein>
    <submittedName>
        <fullName evidence="1">Uncharacterized protein</fullName>
    </submittedName>
</protein>
<name>A0A382H0J2_9ZZZZ</name>
<evidence type="ECO:0000313" key="1">
    <source>
        <dbReference type="EMBL" id="SVB80672.1"/>
    </source>
</evidence>
<sequence>MAAWSLPNETFKGKKYIYLIDGECFNMLLLAERLMLELKDLISDTDIENLLFKSEFPSDFDLSTLKYEIGITKYRGHVNFFYGVVVEEILQYTVEREIEKRFYSNGIGDIKNLADETFQQL</sequence>
<organism evidence="1">
    <name type="scientific">marine metagenome</name>
    <dbReference type="NCBI Taxonomy" id="408172"/>
    <lineage>
        <taxon>unclassified sequences</taxon>
        <taxon>metagenomes</taxon>
        <taxon>ecological metagenomes</taxon>
    </lineage>
</organism>
<gene>
    <name evidence="1" type="ORF">METZ01_LOCUS233526</name>
</gene>
<feature type="non-terminal residue" evidence="1">
    <location>
        <position position="121"/>
    </location>
</feature>
<dbReference type="AlphaFoldDB" id="A0A382H0J2"/>
<proteinExistence type="predicted"/>
<reference evidence="1" key="1">
    <citation type="submission" date="2018-05" db="EMBL/GenBank/DDBJ databases">
        <authorList>
            <person name="Lanie J.A."/>
            <person name="Ng W.-L."/>
            <person name="Kazmierczak K.M."/>
            <person name="Andrzejewski T.M."/>
            <person name="Davidsen T.M."/>
            <person name="Wayne K.J."/>
            <person name="Tettelin H."/>
            <person name="Glass J.I."/>
            <person name="Rusch D."/>
            <person name="Podicherti R."/>
            <person name="Tsui H.-C.T."/>
            <person name="Winkler M.E."/>
        </authorList>
    </citation>
    <scope>NUCLEOTIDE SEQUENCE</scope>
</reference>